<dbReference type="EMBL" id="JACHXX010000002">
    <property type="protein sequence ID" value="MBB3161465.1"/>
    <property type="molecule type" value="Genomic_DNA"/>
</dbReference>
<proteinExistence type="predicted"/>
<name>A0ABR6G682_9HYPH</name>
<organism evidence="1 2">
    <name type="scientific">Rhizobium laguerreae</name>
    <dbReference type="NCBI Taxonomy" id="1076926"/>
    <lineage>
        <taxon>Bacteria</taxon>
        <taxon>Pseudomonadati</taxon>
        <taxon>Pseudomonadota</taxon>
        <taxon>Alphaproteobacteria</taxon>
        <taxon>Hyphomicrobiales</taxon>
        <taxon>Rhizobiaceae</taxon>
        <taxon>Rhizobium/Agrobacterium group</taxon>
        <taxon>Rhizobium</taxon>
    </lineage>
</organism>
<dbReference type="Proteomes" id="UP000542811">
    <property type="component" value="Unassembled WGS sequence"/>
</dbReference>
<comment type="caution">
    <text evidence="1">The sequence shown here is derived from an EMBL/GenBank/DDBJ whole genome shotgun (WGS) entry which is preliminary data.</text>
</comment>
<evidence type="ECO:0008006" key="3">
    <source>
        <dbReference type="Google" id="ProtNLM"/>
    </source>
</evidence>
<protein>
    <recommendedName>
        <fullName evidence="3">CopG family transcriptional regulator</fullName>
    </recommendedName>
</protein>
<keyword evidence="2" id="KW-1185">Reference proteome</keyword>
<sequence length="34" mass="4038">MTREDAIRYLVGEWMEKNAYLPVHNLDEEVDETA</sequence>
<reference evidence="1 2" key="1">
    <citation type="submission" date="2020-08" db="EMBL/GenBank/DDBJ databases">
        <title>Genomic Encyclopedia of Type Strains, Phase III (KMG-III): the genomes of soil and plant-associated and newly described type strains.</title>
        <authorList>
            <person name="Whitman W."/>
        </authorList>
    </citation>
    <scope>NUCLEOTIDE SEQUENCE [LARGE SCALE GENOMIC DNA]</scope>
    <source>
        <strain evidence="1 2">CECT 8280</strain>
    </source>
</reference>
<evidence type="ECO:0000313" key="1">
    <source>
        <dbReference type="EMBL" id="MBB3161465.1"/>
    </source>
</evidence>
<evidence type="ECO:0000313" key="2">
    <source>
        <dbReference type="Proteomes" id="UP000542811"/>
    </source>
</evidence>
<accession>A0ABR6G682</accession>
<gene>
    <name evidence="1" type="ORF">FHS25_001914</name>
</gene>